<keyword evidence="3" id="KW-0175">Coiled coil</keyword>
<dbReference type="Pfam" id="PF00400">
    <property type="entry name" value="WD40"/>
    <property type="match status" value="5"/>
</dbReference>
<dbReference type="InterPro" id="IPR055442">
    <property type="entry name" value="Beta-prop_EML-like_2nd"/>
</dbReference>
<dbReference type="Gene3D" id="3.40.50.300">
    <property type="entry name" value="P-loop containing nucleotide triphosphate hydrolases"/>
    <property type="match status" value="1"/>
</dbReference>
<dbReference type="PROSITE" id="PS50294">
    <property type="entry name" value="WD_REPEATS_REGION"/>
    <property type="match status" value="10"/>
</dbReference>
<evidence type="ECO:0000256" key="7">
    <source>
        <dbReference type="PROSITE-ProRule" id="PRU00221"/>
    </source>
</evidence>
<dbReference type="Proteomes" id="UP000758603">
    <property type="component" value="Unassembled WGS sequence"/>
</dbReference>
<evidence type="ECO:0000256" key="2">
    <source>
        <dbReference type="ARBA" id="ARBA00022737"/>
    </source>
</evidence>
<dbReference type="RefSeq" id="XP_045962197.1">
    <property type="nucleotide sequence ID" value="XM_046095435.1"/>
</dbReference>
<proteinExistence type="inferred from homology"/>
<keyword evidence="8" id="KW-0812">Transmembrane</keyword>
<evidence type="ECO:0000313" key="11">
    <source>
        <dbReference type="EMBL" id="KAH6657963.1"/>
    </source>
</evidence>
<sequence length="1275" mass="141487">MFRWYQDAAKCYVYLSDVSFDRDRIHELSRSTWMQEFRNSRWFTRGWTLQELIAPGIVEFFSSNKERLGDKKTLSQAIHEATGIPIRVLQETSLSECTVEERISWSKTRTTSKREDRAYSLLGLLSISMPIIYGEGEEQAFERLRGEIAKRSPLKVLTQLPIADGAAFDSLANEHGQCLLGTRIDILDEIVRWANDPHSKTVYWLNGMAGTGKSTISRTLAQRFLENNCLGATFFFKRGEGDRGGMSKFFTTIVSQLIQQLPETARHVQATIEADPTITSKAMGKQFQKLIIDPVSQISSTTDSPRTCLIVIDALDECQGEEDVKAFINLLTSAKKVKNIQLKFFLTSRPELHILKEFQAANDKYQDFMLHEIADSVIEHDITVYLKHQLGRVREDFNRGSAKDQLLPANWPSQTAFATLVRMAIPLFIFAATICRFIDDRRVGSPDEQLKEVLKYETKSQESQLDATYLPVLHSMLARLNQRARQRVINRFNTVVGPIITLATPLPRSALAQLLNVTISTIDGALETLRSVLNIPRAPDRPIRLLHLSFRDFLVDPARREDPFWINEQEVHQQLANHCLHMLSNSLRTDICKVKAPGTLGSSLPAVEINTHISPELQYACRFWLYHLHESLPSAADTSSIWRFLSSRFLQWLEALSWIGRLAESLTMIKSLQSIIPLEECKELTGFLSDSARFIQAMGPSIQAAPLQVYSSALLFSPKESIIRNLFKDNLSKYIGLEPNMPLFWSQKQATLEGHTSSVNSVVFSPDGQQVASASDDKTVILWSAATGEKQATLEGHTDYVRSVAFSPDNQRVASASDDKTVIFWSAATGEKQATLEGHTEYVRSVAFSPDNQRVASASDDKTVIFWSAATGEKQATLEGHTDYVNSVAFSPDGQRVASASNDKTVILWSAATGEKQVTLEGHTGYVRSVAFSPDGQRVASSSSDKTVMLWSAKKGEKQATLEGHTDYIRSVAFSPNGQRVASASNDKTVIFWSAATGEKQATLEGHTDYVSSVTFSPDGQRVASASNDKTVILWSAATGEKQATLEGHTDYIRSVAFSPDNQRVASASRDKTVILWSAATGEKQATLEGHTDYVNSVAFSPDNQRVASASDDKTVIFWSAATGEKQATLEGHTDWVRSVAFSPDGQRVASASRDKTVILWSAATGDKQATLDTGFIDNLRFDLISTQLLTNRGSFIIDFADGISSKTSPGASFGNVLCISYGISKDNCWITFNGQNLLSLPIEYRPTRFAVFGNTLAIGCSVGNVLILRIIYEN</sequence>
<feature type="repeat" description="WD" evidence="7">
    <location>
        <begin position="752"/>
        <end position="793"/>
    </location>
</feature>
<reference evidence="11" key="1">
    <citation type="journal article" date="2021" name="Nat. Commun.">
        <title>Genetic determinants of endophytism in the Arabidopsis root mycobiome.</title>
        <authorList>
            <person name="Mesny F."/>
            <person name="Miyauchi S."/>
            <person name="Thiergart T."/>
            <person name="Pickel B."/>
            <person name="Atanasova L."/>
            <person name="Karlsson M."/>
            <person name="Huettel B."/>
            <person name="Barry K.W."/>
            <person name="Haridas S."/>
            <person name="Chen C."/>
            <person name="Bauer D."/>
            <person name="Andreopoulos W."/>
            <person name="Pangilinan J."/>
            <person name="LaButti K."/>
            <person name="Riley R."/>
            <person name="Lipzen A."/>
            <person name="Clum A."/>
            <person name="Drula E."/>
            <person name="Henrissat B."/>
            <person name="Kohler A."/>
            <person name="Grigoriev I.V."/>
            <person name="Martin F.M."/>
            <person name="Hacquard S."/>
        </authorList>
    </citation>
    <scope>NUCLEOTIDE SEQUENCE</scope>
    <source>
        <strain evidence="11">MPI-SDFR-AT-0073</strain>
    </source>
</reference>
<dbReference type="GO" id="GO:0005634">
    <property type="term" value="C:nucleus"/>
    <property type="evidence" value="ECO:0007669"/>
    <property type="project" value="TreeGrafter"/>
</dbReference>
<organism evidence="11 12">
    <name type="scientific">Truncatella angustata</name>
    <dbReference type="NCBI Taxonomy" id="152316"/>
    <lineage>
        <taxon>Eukaryota</taxon>
        <taxon>Fungi</taxon>
        <taxon>Dikarya</taxon>
        <taxon>Ascomycota</taxon>
        <taxon>Pezizomycotina</taxon>
        <taxon>Sordariomycetes</taxon>
        <taxon>Xylariomycetidae</taxon>
        <taxon>Amphisphaeriales</taxon>
        <taxon>Sporocadaceae</taxon>
        <taxon>Truncatella</taxon>
    </lineage>
</organism>
<dbReference type="PANTHER" id="PTHR22847">
    <property type="entry name" value="WD40 REPEAT PROTEIN"/>
    <property type="match status" value="1"/>
</dbReference>
<evidence type="ECO:0000256" key="4">
    <source>
        <dbReference type="ARBA" id="ARBA00038415"/>
    </source>
</evidence>
<feature type="repeat" description="WD" evidence="7">
    <location>
        <begin position="962"/>
        <end position="1003"/>
    </location>
</feature>
<dbReference type="EMBL" id="JAGPXC010000002">
    <property type="protein sequence ID" value="KAH6657963.1"/>
    <property type="molecule type" value="Genomic_DNA"/>
</dbReference>
<name>A0A9P9A154_9PEZI</name>
<dbReference type="GO" id="GO:1990234">
    <property type="term" value="C:transferase complex"/>
    <property type="evidence" value="ECO:0007669"/>
    <property type="project" value="UniProtKB-ARBA"/>
</dbReference>
<feature type="transmembrane region" description="Helical" evidence="8">
    <location>
        <begin position="1250"/>
        <end position="1273"/>
    </location>
</feature>
<evidence type="ECO:0000256" key="8">
    <source>
        <dbReference type="SAM" id="Phobius"/>
    </source>
</evidence>
<evidence type="ECO:0000256" key="1">
    <source>
        <dbReference type="ARBA" id="ARBA00022574"/>
    </source>
</evidence>
<evidence type="ECO:0000313" key="12">
    <source>
        <dbReference type="Proteomes" id="UP000758603"/>
    </source>
</evidence>
<dbReference type="Gene3D" id="2.130.10.10">
    <property type="entry name" value="YVTN repeat-like/Quinoprotein amine dehydrogenase"/>
    <property type="match status" value="5"/>
</dbReference>
<comment type="caution">
    <text evidence="11">The sequence shown here is derived from an EMBL/GenBank/DDBJ whole genome shotgun (WGS) entry which is preliminary data.</text>
</comment>
<dbReference type="SMART" id="SM00320">
    <property type="entry name" value="WD40"/>
    <property type="match status" value="10"/>
</dbReference>
<comment type="similarity">
    <text evidence="4">Belongs to the WD repeat MDV1/CAF4 family.</text>
</comment>
<dbReference type="CDD" id="cd00200">
    <property type="entry name" value="WD40"/>
    <property type="match status" value="2"/>
</dbReference>
<accession>A0A9P9A154</accession>
<feature type="repeat" description="WD" evidence="7">
    <location>
        <begin position="920"/>
        <end position="961"/>
    </location>
</feature>
<evidence type="ECO:0000259" key="9">
    <source>
        <dbReference type="Pfam" id="PF23414"/>
    </source>
</evidence>
<evidence type="ECO:0000256" key="5">
    <source>
        <dbReference type="ARBA" id="ARBA00039789"/>
    </source>
</evidence>
<gene>
    <name evidence="11" type="ORF">BKA67DRAFT_203285</name>
</gene>
<feature type="domain" description="Nephrocystin 3-like N-terminal" evidence="10">
    <location>
        <begin position="189"/>
        <end position="349"/>
    </location>
</feature>
<dbReference type="Pfam" id="PF24883">
    <property type="entry name" value="NPHP3_N"/>
    <property type="match status" value="1"/>
</dbReference>
<dbReference type="InterPro" id="IPR001680">
    <property type="entry name" value="WD40_rpt"/>
</dbReference>
<feature type="repeat" description="WD" evidence="7">
    <location>
        <begin position="878"/>
        <end position="919"/>
    </location>
</feature>
<feature type="repeat" description="WD" evidence="7">
    <location>
        <begin position="1130"/>
        <end position="1171"/>
    </location>
</feature>
<dbReference type="InterPro" id="IPR027417">
    <property type="entry name" value="P-loop_NTPase"/>
</dbReference>
<feature type="domain" description="EML-like second beta-propeller" evidence="9">
    <location>
        <begin position="845"/>
        <end position="1002"/>
    </location>
</feature>
<keyword evidence="12" id="KW-1185">Reference proteome</keyword>
<keyword evidence="2" id="KW-0677">Repeat</keyword>
<dbReference type="SUPFAM" id="SSF50978">
    <property type="entry name" value="WD40 repeat-like"/>
    <property type="match status" value="2"/>
</dbReference>
<evidence type="ECO:0000259" key="10">
    <source>
        <dbReference type="Pfam" id="PF24883"/>
    </source>
</evidence>
<keyword evidence="8" id="KW-0472">Membrane</keyword>
<dbReference type="PROSITE" id="PS50082">
    <property type="entry name" value="WD_REPEATS_2"/>
    <property type="match status" value="10"/>
</dbReference>
<protein>
    <recommendedName>
        <fullName evidence="5">Mitochondrial division protein 1</fullName>
    </recommendedName>
</protein>
<dbReference type="Pfam" id="PF23414">
    <property type="entry name" value="Beta-prop_EML_2"/>
    <property type="match status" value="1"/>
</dbReference>
<dbReference type="AlphaFoldDB" id="A0A9P9A154"/>
<feature type="repeat" description="WD" evidence="7">
    <location>
        <begin position="1004"/>
        <end position="1045"/>
    </location>
</feature>
<dbReference type="InterPro" id="IPR056884">
    <property type="entry name" value="NPHP3-like_N"/>
</dbReference>
<feature type="repeat" description="WD" evidence="7">
    <location>
        <begin position="1046"/>
        <end position="1087"/>
    </location>
</feature>
<evidence type="ECO:0000256" key="6">
    <source>
        <dbReference type="ARBA" id="ARBA00043913"/>
    </source>
</evidence>
<feature type="repeat" description="WD" evidence="7">
    <location>
        <begin position="1088"/>
        <end position="1129"/>
    </location>
</feature>
<feature type="repeat" description="WD" evidence="7">
    <location>
        <begin position="836"/>
        <end position="877"/>
    </location>
</feature>
<comment type="function">
    <text evidence="6">Involved in mitochondrial fission. Acts as an adapter protein required to form mitochondrial fission complexes. Formation of these complexes is required to promote constriction and fission of the mitochondrial compartment at a late step in mitochondrial division.</text>
</comment>
<dbReference type="PANTHER" id="PTHR22847:SF637">
    <property type="entry name" value="WD REPEAT DOMAIN 5B"/>
    <property type="match status" value="1"/>
</dbReference>
<dbReference type="InterPro" id="IPR036322">
    <property type="entry name" value="WD40_repeat_dom_sf"/>
</dbReference>
<keyword evidence="8" id="KW-1133">Transmembrane helix</keyword>
<dbReference type="OrthoDB" id="538223at2759"/>
<evidence type="ECO:0000256" key="3">
    <source>
        <dbReference type="ARBA" id="ARBA00023054"/>
    </source>
</evidence>
<dbReference type="GeneID" id="70124328"/>
<feature type="repeat" description="WD" evidence="7">
    <location>
        <begin position="794"/>
        <end position="835"/>
    </location>
</feature>
<dbReference type="InterPro" id="IPR015943">
    <property type="entry name" value="WD40/YVTN_repeat-like_dom_sf"/>
</dbReference>
<dbReference type="SUPFAM" id="SSF52540">
    <property type="entry name" value="P-loop containing nucleoside triphosphate hydrolases"/>
    <property type="match status" value="1"/>
</dbReference>
<keyword evidence="1 7" id="KW-0853">WD repeat</keyword>